<dbReference type="Proteomes" id="UP001163882">
    <property type="component" value="Chromosome"/>
</dbReference>
<dbReference type="RefSeq" id="WP_264226339.1">
    <property type="nucleotide sequence ID" value="NZ_CP107716.1"/>
</dbReference>
<sequence length="252" mass="27721">MLSIEPLRTSDIEATASLHRKNLRLGLFPKLGRHFLGLYQESFARSPYGIALVARDDDDHVVGALFGTTANAEHYRWVTHNFGSRLALAGCGAMLTRPQVALDFARTRMGRYARGVARHMGVLPSASASAAQPRASRPVSVLSHIVTDATMRRRGVGRRLIEGFANRATARGVHRALLVTEEGGLGTPFFERLGCRLVGQHKSHDGAILREYRLILDEEGAYEDLAGDRRAYTVVHAYPKRLGSASILPERP</sequence>
<evidence type="ECO:0000313" key="3">
    <source>
        <dbReference type="Proteomes" id="UP001163882"/>
    </source>
</evidence>
<dbReference type="EMBL" id="CP107716">
    <property type="protein sequence ID" value="UYQ72732.1"/>
    <property type="molecule type" value="Genomic_DNA"/>
</dbReference>
<protein>
    <submittedName>
        <fullName evidence="2">GNAT family N-acetyltransferase</fullName>
    </submittedName>
</protein>
<organism evidence="2 3">
    <name type="scientific">Pelagibacterium flavum</name>
    <dbReference type="NCBI Taxonomy" id="2984530"/>
    <lineage>
        <taxon>Bacteria</taxon>
        <taxon>Pseudomonadati</taxon>
        <taxon>Pseudomonadota</taxon>
        <taxon>Alphaproteobacteria</taxon>
        <taxon>Hyphomicrobiales</taxon>
        <taxon>Devosiaceae</taxon>
        <taxon>Pelagibacterium</taxon>
    </lineage>
</organism>
<name>A0ABY6ITI8_9HYPH</name>
<dbReference type="CDD" id="cd04301">
    <property type="entry name" value="NAT_SF"/>
    <property type="match status" value="1"/>
</dbReference>
<dbReference type="InterPro" id="IPR016181">
    <property type="entry name" value="Acyl_CoA_acyltransferase"/>
</dbReference>
<reference evidence="2" key="1">
    <citation type="submission" date="2022-10" db="EMBL/GenBank/DDBJ databases">
        <title>YIM 151497 complete genome.</title>
        <authorList>
            <person name="Chen X."/>
        </authorList>
    </citation>
    <scope>NUCLEOTIDE SEQUENCE</scope>
    <source>
        <strain evidence="2">YIM 151497</strain>
    </source>
</reference>
<evidence type="ECO:0000259" key="1">
    <source>
        <dbReference type="PROSITE" id="PS51186"/>
    </source>
</evidence>
<evidence type="ECO:0000313" key="2">
    <source>
        <dbReference type="EMBL" id="UYQ72732.1"/>
    </source>
</evidence>
<keyword evidence="3" id="KW-1185">Reference proteome</keyword>
<dbReference type="SUPFAM" id="SSF55729">
    <property type="entry name" value="Acyl-CoA N-acyltransferases (Nat)"/>
    <property type="match status" value="1"/>
</dbReference>
<dbReference type="Gene3D" id="3.40.630.30">
    <property type="match status" value="1"/>
</dbReference>
<proteinExistence type="predicted"/>
<dbReference type="Pfam" id="PF13673">
    <property type="entry name" value="Acetyltransf_10"/>
    <property type="match status" value="1"/>
</dbReference>
<gene>
    <name evidence="2" type="ORF">OF122_02825</name>
</gene>
<dbReference type="PROSITE" id="PS51186">
    <property type="entry name" value="GNAT"/>
    <property type="match status" value="1"/>
</dbReference>
<accession>A0ABY6ITI8</accession>
<dbReference type="InterPro" id="IPR000182">
    <property type="entry name" value="GNAT_dom"/>
</dbReference>
<feature type="domain" description="N-acetyltransferase" evidence="1">
    <location>
        <begin position="73"/>
        <end position="215"/>
    </location>
</feature>